<evidence type="ECO:0000256" key="1">
    <source>
        <dbReference type="SAM" id="Coils"/>
    </source>
</evidence>
<protein>
    <submittedName>
        <fullName evidence="3">Transmembrane protein, putative</fullName>
    </submittedName>
</protein>
<dbReference type="PANTHER" id="PTHR12621:SF7">
    <property type="entry name" value="CYSTEINE AND HISTIDINE-RICH DOMAIN-CONTAINING PROTEIN 1"/>
    <property type="match status" value="1"/>
</dbReference>
<keyword evidence="2" id="KW-1133">Transmembrane helix</keyword>
<keyword evidence="2 3" id="KW-0812">Transmembrane</keyword>
<feature type="coiled-coil region" evidence="1">
    <location>
        <begin position="503"/>
        <end position="533"/>
    </location>
</feature>
<dbReference type="HOGENOM" id="CLU_262030_0_0_1"/>
<keyword evidence="2" id="KW-0472">Membrane</keyword>
<feature type="transmembrane region" description="Helical" evidence="2">
    <location>
        <begin position="31"/>
        <end position="52"/>
    </location>
</feature>
<name>Q237C0_TETTS</name>
<evidence type="ECO:0000256" key="2">
    <source>
        <dbReference type="SAM" id="Phobius"/>
    </source>
</evidence>
<dbReference type="eggNOG" id="ENOG502T0MU">
    <property type="taxonomic scope" value="Eukaryota"/>
</dbReference>
<accession>Q237C0</accession>
<reference evidence="4" key="1">
    <citation type="journal article" date="2006" name="PLoS Biol.">
        <title>Macronuclear genome sequence of the ciliate Tetrahymena thermophila, a model eukaryote.</title>
        <authorList>
            <person name="Eisen J.A."/>
            <person name="Coyne R.S."/>
            <person name="Wu M."/>
            <person name="Wu D."/>
            <person name="Thiagarajan M."/>
            <person name="Wortman J.R."/>
            <person name="Badger J.H."/>
            <person name="Ren Q."/>
            <person name="Amedeo P."/>
            <person name="Jones K.M."/>
            <person name="Tallon L.J."/>
            <person name="Delcher A.L."/>
            <person name="Salzberg S.L."/>
            <person name="Silva J.C."/>
            <person name="Haas B.J."/>
            <person name="Majoros W.H."/>
            <person name="Farzad M."/>
            <person name="Carlton J.M."/>
            <person name="Smith R.K. Jr."/>
            <person name="Garg J."/>
            <person name="Pearlman R.E."/>
            <person name="Karrer K.M."/>
            <person name="Sun L."/>
            <person name="Manning G."/>
            <person name="Elde N.C."/>
            <person name="Turkewitz A.P."/>
            <person name="Asai D.J."/>
            <person name="Wilkes D.E."/>
            <person name="Wang Y."/>
            <person name="Cai H."/>
            <person name="Collins K."/>
            <person name="Stewart B.A."/>
            <person name="Lee S.R."/>
            <person name="Wilamowska K."/>
            <person name="Weinberg Z."/>
            <person name="Ruzzo W.L."/>
            <person name="Wloga D."/>
            <person name="Gaertig J."/>
            <person name="Frankel J."/>
            <person name="Tsao C.-C."/>
            <person name="Gorovsky M.A."/>
            <person name="Keeling P.J."/>
            <person name="Waller R.F."/>
            <person name="Patron N.J."/>
            <person name="Cherry J.M."/>
            <person name="Stover N.A."/>
            <person name="Krieger C.J."/>
            <person name="del Toro C."/>
            <person name="Ryder H.F."/>
            <person name="Williamson S.C."/>
            <person name="Barbeau R.A."/>
            <person name="Hamilton E.P."/>
            <person name="Orias E."/>
        </authorList>
    </citation>
    <scope>NUCLEOTIDE SEQUENCE [LARGE SCALE GENOMIC DNA]</scope>
    <source>
        <strain evidence="4">SB210</strain>
    </source>
</reference>
<dbReference type="GeneID" id="7845844"/>
<dbReference type="Proteomes" id="UP000009168">
    <property type="component" value="Unassembled WGS sequence"/>
</dbReference>
<evidence type="ECO:0000313" key="3">
    <source>
        <dbReference type="EMBL" id="EAR92330.2"/>
    </source>
</evidence>
<dbReference type="EMBL" id="GG662749">
    <property type="protein sequence ID" value="EAR92330.2"/>
    <property type="molecule type" value="Genomic_DNA"/>
</dbReference>
<organism evidence="3 4">
    <name type="scientific">Tetrahymena thermophila (strain SB210)</name>
    <dbReference type="NCBI Taxonomy" id="312017"/>
    <lineage>
        <taxon>Eukaryota</taxon>
        <taxon>Sar</taxon>
        <taxon>Alveolata</taxon>
        <taxon>Ciliophora</taxon>
        <taxon>Intramacronucleata</taxon>
        <taxon>Oligohymenophorea</taxon>
        <taxon>Hymenostomatida</taxon>
        <taxon>Tetrahymenina</taxon>
        <taxon>Tetrahymenidae</taxon>
        <taxon>Tetrahymena</taxon>
    </lineage>
</organism>
<dbReference type="GO" id="GO:0008270">
    <property type="term" value="F:zinc ion binding"/>
    <property type="evidence" value="ECO:0007669"/>
    <property type="project" value="TreeGrafter"/>
</dbReference>
<evidence type="ECO:0000313" key="4">
    <source>
        <dbReference type="Proteomes" id="UP000009168"/>
    </source>
</evidence>
<gene>
    <name evidence="3" type="ORF">TTHERM_00083290</name>
</gene>
<dbReference type="AlphaFoldDB" id="Q237C0"/>
<dbReference type="KEGG" id="tet:TTHERM_00083290"/>
<dbReference type="RefSeq" id="XP_001012575.2">
    <property type="nucleotide sequence ID" value="XM_001012575.2"/>
</dbReference>
<proteinExistence type="predicted"/>
<sequence length="669" mass="78317">MQKLQKFDFFSQQFAFLVGEQKKKKTTEGGLYTIVAFSLSLGYLIYLIVFYFDNKFLPKITSKLKNQTNYQDIQLNQSVFGFTYSSDGQTLQQLQQSTGKQFLIFKAQYSYLSTQSYTTFDLPIADCTDQHFQGYLCLDYSNMPDNQKALFIDPSTQTISLYQLTVQPCTGLPTCASPDEIQSYIIDNGFQFFLKIRIVQYNQQSLQYEEGYQIELIQFDDNLVLQNQYQLTQSITTLNQGLLFQTTSVSKFISGYQKSSSYYSPNNLLKKAGFTGFAQFQFFLQQNQEIDFIQYPLITEILAQFMPVVNILFTIGILTRLFSESKIVENLNTLYLKEYYRNTALKFLSYGKKEDQLRFYNSDNQNQISEKRDQNILFSGNQNNEIKQITRNPLTAEQIIGLQKYINENKFENKEKSKFQSNFFQFYKQYFFGNIIKETSQSDQLYQKMCNFTKKSIDIFLLYKNMMKVNMAIKMLMTKEQYAALQFCGCEMDLDKINFEKNSNSTIKNNQNLKNKNQELQEKQYNIKNQNSQAAVKTAQVQDIEEGQYNQKIKQIQEASLSQVALFEKDLTQKSEMNKIYIKQKQKNNEYQLSLKNNDNQSINSDLATLTTFNQTNNHLQQQEEILTNENMLHLYLKKFIDKINKNQELTQVDLNIYSSLIGFEPKIS</sequence>
<dbReference type="PANTHER" id="PTHR12621">
    <property type="entry name" value="CYSTEINE AND HISTIDINE-RICH DOMAIN CHORD -CONTAINING PROTEIN"/>
    <property type="match status" value="1"/>
</dbReference>
<dbReference type="InParanoid" id="Q237C0"/>
<keyword evidence="4" id="KW-1185">Reference proteome</keyword>
<keyword evidence="1" id="KW-0175">Coiled coil</keyword>